<keyword evidence="3 10" id="KW-0132">Cell division</keyword>
<protein>
    <recommendedName>
        <fullName evidence="10 11">UDP-N-acetylmuramoyl-tripeptide--D-alanyl-D-alanine ligase</fullName>
        <ecNumber evidence="10 11">6.3.2.10</ecNumber>
    </recommendedName>
    <alternativeName>
        <fullName evidence="10">D-alanyl-D-alanine-adding enzyme</fullName>
    </alternativeName>
</protein>
<dbReference type="Gene3D" id="3.40.1390.10">
    <property type="entry name" value="MurE/MurF, N-terminal domain"/>
    <property type="match status" value="1"/>
</dbReference>
<evidence type="ECO:0000256" key="5">
    <source>
        <dbReference type="ARBA" id="ARBA00022840"/>
    </source>
</evidence>
<dbReference type="Gene3D" id="3.40.1190.10">
    <property type="entry name" value="Mur-like, catalytic domain"/>
    <property type="match status" value="1"/>
</dbReference>
<evidence type="ECO:0000256" key="9">
    <source>
        <dbReference type="ARBA" id="ARBA00023316"/>
    </source>
</evidence>
<evidence type="ECO:0000256" key="8">
    <source>
        <dbReference type="ARBA" id="ARBA00023306"/>
    </source>
</evidence>
<dbReference type="GO" id="GO:0008360">
    <property type="term" value="P:regulation of cell shape"/>
    <property type="evidence" value="ECO:0007669"/>
    <property type="project" value="UniProtKB-KW"/>
</dbReference>
<evidence type="ECO:0000259" key="12">
    <source>
        <dbReference type="Pfam" id="PF01225"/>
    </source>
</evidence>
<comment type="caution">
    <text evidence="15">The sequence shown here is derived from an EMBL/GenBank/DDBJ whole genome shotgun (WGS) entry which is preliminary data.</text>
</comment>
<dbReference type="GO" id="GO:0009252">
    <property type="term" value="P:peptidoglycan biosynthetic process"/>
    <property type="evidence" value="ECO:0007669"/>
    <property type="project" value="UniProtKB-UniRule"/>
</dbReference>
<dbReference type="AlphaFoldDB" id="A0A315EPA9"/>
<feature type="domain" description="Mur ligase C-terminal" evidence="13">
    <location>
        <begin position="337"/>
        <end position="447"/>
    </location>
</feature>
<proteinExistence type="inferred from homology"/>
<feature type="domain" description="Mur ligase N-terminal catalytic" evidence="12">
    <location>
        <begin position="28"/>
        <end position="99"/>
    </location>
</feature>
<reference evidence="15 16" key="1">
    <citation type="submission" date="2017-04" db="EMBL/GenBank/DDBJ databases">
        <title>Unexpected and diverse lifestyles within the genus Limnohabitans.</title>
        <authorList>
            <person name="Kasalicky V."/>
            <person name="Mehrshad M."/>
            <person name="Andrei S.-A."/>
            <person name="Salcher M."/>
            <person name="Kratochvilova H."/>
            <person name="Simek K."/>
            <person name="Ghai R."/>
        </authorList>
    </citation>
    <scope>NUCLEOTIDE SEQUENCE [LARGE SCALE GENOMIC DNA]</scope>
    <source>
        <strain evidence="15 16">MWH-C5</strain>
    </source>
</reference>
<dbReference type="SUPFAM" id="SSF53623">
    <property type="entry name" value="MurD-like peptide ligases, catalytic domain"/>
    <property type="match status" value="1"/>
</dbReference>
<evidence type="ECO:0000256" key="2">
    <source>
        <dbReference type="ARBA" id="ARBA00022598"/>
    </source>
</evidence>
<dbReference type="GO" id="GO:0047480">
    <property type="term" value="F:UDP-N-acetylmuramoyl-tripeptide-D-alanyl-D-alanine ligase activity"/>
    <property type="evidence" value="ECO:0007669"/>
    <property type="project" value="UniProtKB-UniRule"/>
</dbReference>
<dbReference type="HAMAP" id="MF_02019">
    <property type="entry name" value="MurF"/>
    <property type="match status" value="1"/>
</dbReference>
<dbReference type="EC" id="6.3.2.10" evidence="10 11"/>
<dbReference type="InterPro" id="IPR036615">
    <property type="entry name" value="Mur_ligase_C_dom_sf"/>
</dbReference>
<dbReference type="InterPro" id="IPR005863">
    <property type="entry name" value="UDP-N-AcMur_synth"/>
</dbReference>
<evidence type="ECO:0000256" key="4">
    <source>
        <dbReference type="ARBA" id="ARBA00022741"/>
    </source>
</evidence>
<accession>A0A315EPA9</accession>
<dbReference type="GO" id="GO:0051301">
    <property type="term" value="P:cell division"/>
    <property type="evidence" value="ECO:0007669"/>
    <property type="project" value="UniProtKB-KW"/>
</dbReference>
<dbReference type="Pfam" id="PF08245">
    <property type="entry name" value="Mur_ligase_M"/>
    <property type="match status" value="1"/>
</dbReference>
<dbReference type="InterPro" id="IPR000713">
    <property type="entry name" value="Mur_ligase_N"/>
</dbReference>
<keyword evidence="16" id="KW-1185">Reference proteome</keyword>
<comment type="subcellular location">
    <subcellularLocation>
        <location evidence="10 11">Cytoplasm</location>
    </subcellularLocation>
</comment>
<dbReference type="UniPathway" id="UPA00219"/>
<keyword evidence="7 10" id="KW-0573">Peptidoglycan synthesis</keyword>
<dbReference type="GO" id="GO:0005524">
    <property type="term" value="F:ATP binding"/>
    <property type="evidence" value="ECO:0007669"/>
    <property type="project" value="UniProtKB-UniRule"/>
</dbReference>
<keyword evidence="9 10" id="KW-0961">Cell wall biogenesis/degradation</keyword>
<dbReference type="GO" id="GO:0071555">
    <property type="term" value="P:cell wall organization"/>
    <property type="evidence" value="ECO:0007669"/>
    <property type="project" value="UniProtKB-KW"/>
</dbReference>
<keyword evidence="1 10" id="KW-0963">Cytoplasm</keyword>
<dbReference type="NCBIfam" id="TIGR01143">
    <property type="entry name" value="murF"/>
    <property type="match status" value="1"/>
</dbReference>
<dbReference type="GO" id="GO:0008766">
    <property type="term" value="F:UDP-N-acetylmuramoylalanyl-D-glutamyl-2,6-diaminopimelate-D-alanyl-D-alanine ligase activity"/>
    <property type="evidence" value="ECO:0007669"/>
    <property type="project" value="RHEA"/>
</dbReference>
<evidence type="ECO:0000259" key="13">
    <source>
        <dbReference type="Pfam" id="PF02875"/>
    </source>
</evidence>
<dbReference type="GO" id="GO:0005737">
    <property type="term" value="C:cytoplasm"/>
    <property type="evidence" value="ECO:0007669"/>
    <property type="project" value="UniProtKB-SubCell"/>
</dbReference>
<keyword evidence="2 10" id="KW-0436">Ligase</keyword>
<dbReference type="EMBL" id="NESP01000001">
    <property type="protein sequence ID" value="PUE59756.1"/>
    <property type="molecule type" value="Genomic_DNA"/>
</dbReference>
<dbReference type="InterPro" id="IPR036565">
    <property type="entry name" value="Mur-like_cat_sf"/>
</dbReference>
<comment type="function">
    <text evidence="10 11">Involved in cell wall formation. Catalyzes the final step in the synthesis of UDP-N-acetylmuramoyl-pentapeptide, the precursor of murein.</text>
</comment>
<evidence type="ECO:0000256" key="1">
    <source>
        <dbReference type="ARBA" id="ARBA00022490"/>
    </source>
</evidence>
<dbReference type="InterPro" id="IPR004101">
    <property type="entry name" value="Mur_ligase_C"/>
</dbReference>
<evidence type="ECO:0000256" key="6">
    <source>
        <dbReference type="ARBA" id="ARBA00022960"/>
    </source>
</evidence>
<name>A0A315EPA9_9BURK</name>
<evidence type="ECO:0000256" key="10">
    <source>
        <dbReference type="HAMAP-Rule" id="MF_02019"/>
    </source>
</evidence>
<dbReference type="InterPro" id="IPR035911">
    <property type="entry name" value="MurE/MurF_N"/>
</dbReference>
<evidence type="ECO:0000256" key="3">
    <source>
        <dbReference type="ARBA" id="ARBA00022618"/>
    </source>
</evidence>
<feature type="domain" description="Mur ligase central" evidence="14">
    <location>
        <begin position="110"/>
        <end position="303"/>
    </location>
</feature>
<dbReference type="SUPFAM" id="SSF63418">
    <property type="entry name" value="MurE/MurF N-terminal domain"/>
    <property type="match status" value="1"/>
</dbReference>
<dbReference type="PANTHER" id="PTHR43024:SF1">
    <property type="entry name" value="UDP-N-ACETYLMURAMOYL-TRIPEPTIDE--D-ALANYL-D-ALANINE LIGASE"/>
    <property type="match status" value="1"/>
</dbReference>
<sequence length="473" mass="50202">MSDMNLSLKQISQWLISAQLHGDVGLTIQRVNTDSRTCQAGDLFVALKGERFDANDFLPQVATSGATAALAHHGLDVAKLAGVEVPDTRVALGQLAKGWRSQFNLPVIAVTGSNGKTTVTQMIASILRAGFGDDALATQGNLNNDIGVPQTLLRLRAHHRAAVVELGMNHPGEIAGLADMTQATVALVNNAQREHQEFMATVEAVAQENGEAIKALPAHGVAVFPAHDAYSALWQSLAGKRACMRFSMSANTADNAEVQLLKADWLNDHWAVEAQTPAGVLRTQLHIAGRHNVGNALAATACALAAGVSLDVIAQGLHSFEPVKGRSRAFGIQCQGRDITVVDDTYNANPDSVRAAIDVLAELPAPRLLVLGDMGEVGTQGPEFHQEVGLHAAQMGIDHVLCLGDLAAHTATACGANAQHLTDIDALNQRVMQQLPQLGSVLVKGSRFMKMERVIDAINACHDQNKKETTPCC</sequence>
<comment type="catalytic activity">
    <reaction evidence="10 11">
        <text>D-alanyl-D-alanine + UDP-N-acetyl-alpha-D-muramoyl-L-alanyl-gamma-D-glutamyl-meso-2,6-diaminopimelate + ATP = UDP-N-acetyl-alpha-D-muramoyl-L-alanyl-gamma-D-glutamyl-meso-2,6-diaminopimeloyl-D-alanyl-D-alanine + ADP + phosphate + H(+)</text>
        <dbReference type="Rhea" id="RHEA:28374"/>
        <dbReference type="ChEBI" id="CHEBI:15378"/>
        <dbReference type="ChEBI" id="CHEBI:30616"/>
        <dbReference type="ChEBI" id="CHEBI:43474"/>
        <dbReference type="ChEBI" id="CHEBI:57822"/>
        <dbReference type="ChEBI" id="CHEBI:61386"/>
        <dbReference type="ChEBI" id="CHEBI:83905"/>
        <dbReference type="ChEBI" id="CHEBI:456216"/>
        <dbReference type="EC" id="6.3.2.10"/>
    </reaction>
</comment>
<evidence type="ECO:0000313" key="15">
    <source>
        <dbReference type="EMBL" id="PUE59756.1"/>
    </source>
</evidence>
<keyword evidence="4 10" id="KW-0547">Nucleotide-binding</keyword>
<comment type="pathway">
    <text evidence="10 11">Cell wall biogenesis; peptidoglycan biosynthesis.</text>
</comment>
<evidence type="ECO:0000313" key="16">
    <source>
        <dbReference type="Proteomes" id="UP000251341"/>
    </source>
</evidence>
<evidence type="ECO:0000256" key="7">
    <source>
        <dbReference type="ARBA" id="ARBA00022984"/>
    </source>
</evidence>
<dbReference type="PANTHER" id="PTHR43024">
    <property type="entry name" value="UDP-N-ACETYLMURAMOYL-TRIPEPTIDE--D-ALANYL-D-ALANINE LIGASE"/>
    <property type="match status" value="1"/>
</dbReference>
<comment type="similarity">
    <text evidence="10">Belongs to the MurCDEF family. MurF subfamily.</text>
</comment>
<dbReference type="InterPro" id="IPR051046">
    <property type="entry name" value="MurCDEF_CellWall_CoF430Synth"/>
</dbReference>
<keyword evidence="6 10" id="KW-0133">Cell shape</keyword>
<organism evidence="15 16">
    <name type="scientific">Limnohabitans curvus</name>
    <dbReference type="NCBI Taxonomy" id="323423"/>
    <lineage>
        <taxon>Bacteria</taxon>
        <taxon>Pseudomonadati</taxon>
        <taxon>Pseudomonadota</taxon>
        <taxon>Betaproteobacteria</taxon>
        <taxon>Burkholderiales</taxon>
        <taxon>Comamonadaceae</taxon>
        <taxon>Limnohabitans</taxon>
    </lineage>
</organism>
<dbReference type="Proteomes" id="UP000251341">
    <property type="component" value="Unassembled WGS sequence"/>
</dbReference>
<evidence type="ECO:0000259" key="14">
    <source>
        <dbReference type="Pfam" id="PF08245"/>
    </source>
</evidence>
<dbReference type="RefSeq" id="WP_108402282.1">
    <property type="nucleotide sequence ID" value="NZ_NESP01000001.1"/>
</dbReference>
<dbReference type="Pfam" id="PF02875">
    <property type="entry name" value="Mur_ligase_C"/>
    <property type="match status" value="1"/>
</dbReference>
<dbReference type="Pfam" id="PF01225">
    <property type="entry name" value="Mur_ligase"/>
    <property type="match status" value="1"/>
</dbReference>
<keyword evidence="8 10" id="KW-0131">Cell cycle</keyword>
<evidence type="ECO:0000256" key="11">
    <source>
        <dbReference type="RuleBase" id="RU004136"/>
    </source>
</evidence>
<gene>
    <name evidence="10" type="primary">murF</name>
    <name evidence="15" type="ORF">B9Z44_09325</name>
</gene>
<dbReference type="SUPFAM" id="SSF53244">
    <property type="entry name" value="MurD-like peptide ligases, peptide-binding domain"/>
    <property type="match status" value="1"/>
</dbReference>
<keyword evidence="5 10" id="KW-0067">ATP-binding</keyword>
<feature type="binding site" evidence="10">
    <location>
        <begin position="112"/>
        <end position="118"/>
    </location>
    <ligand>
        <name>ATP</name>
        <dbReference type="ChEBI" id="CHEBI:30616"/>
    </ligand>
</feature>
<dbReference type="InterPro" id="IPR013221">
    <property type="entry name" value="Mur_ligase_cen"/>
</dbReference>
<dbReference type="Gene3D" id="3.90.190.20">
    <property type="entry name" value="Mur ligase, C-terminal domain"/>
    <property type="match status" value="1"/>
</dbReference>